<dbReference type="InterPro" id="IPR003474">
    <property type="entry name" value="Glcn_transporter"/>
</dbReference>
<keyword evidence="2" id="KW-0472">Membrane</keyword>
<reference evidence="3 4" key="1">
    <citation type="submission" date="2019-02" db="EMBL/GenBank/DDBJ databases">
        <title>Deep-cultivation of Planctomycetes and their phenomic and genomic characterization uncovers novel biology.</title>
        <authorList>
            <person name="Wiegand S."/>
            <person name="Jogler M."/>
            <person name="Boedeker C."/>
            <person name="Pinto D."/>
            <person name="Vollmers J."/>
            <person name="Rivas-Marin E."/>
            <person name="Kohn T."/>
            <person name="Peeters S.H."/>
            <person name="Heuer A."/>
            <person name="Rast P."/>
            <person name="Oberbeckmann S."/>
            <person name="Bunk B."/>
            <person name="Jeske O."/>
            <person name="Meyerdierks A."/>
            <person name="Storesund J.E."/>
            <person name="Kallscheuer N."/>
            <person name="Luecker S."/>
            <person name="Lage O.M."/>
            <person name="Pohl T."/>
            <person name="Merkel B.J."/>
            <person name="Hornburger P."/>
            <person name="Mueller R.-W."/>
            <person name="Bruemmer F."/>
            <person name="Labrenz M."/>
            <person name="Spormann A.M."/>
            <person name="Op Den Camp H."/>
            <person name="Overmann J."/>
            <person name="Amann R."/>
            <person name="Jetten M.S.M."/>
            <person name="Mascher T."/>
            <person name="Medema M.H."/>
            <person name="Devos D.P."/>
            <person name="Kaster A.-K."/>
            <person name="Ovreas L."/>
            <person name="Rohde M."/>
            <person name="Galperin M.Y."/>
            <person name="Jogler C."/>
        </authorList>
    </citation>
    <scope>NUCLEOTIDE SEQUENCE [LARGE SCALE GENOMIC DNA]</scope>
    <source>
        <strain evidence="3 4">Pan14r</strain>
    </source>
</reference>
<dbReference type="GO" id="GO:0005886">
    <property type="term" value="C:plasma membrane"/>
    <property type="evidence" value="ECO:0007669"/>
    <property type="project" value="TreeGrafter"/>
</dbReference>
<feature type="transmembrane region" description="Helical" evidence="2">
    <location>
        <begin position="103"/>
        <end position="129"/>
    </location>
</feature>
<accession>A0A5C5Y1J9</accession>
<feature type="transmembrane region" description="Helical" evidence="2">
    <location>
        <begin position="174"/>
        <end position="194"/>
    </location>
</feature>
<keyword evidence="2" id="KW-1133">Transmembrane helix</keyword>
<evidence type="ECO:0000256" key="2">
    <source>
        <dbReference type="SAM" id="Phobius"/>
    </source>
</evidence>
<feature type="transmembrane region" description="Helical" evidence="2">
    <location>
        <begin position="443"/>
        <end position="464"/>
    </location>
</feature>
<keyword evidence="2" id="KW-0812">Transmembrane</keyword>
<feature type="transmembrane region" description="Helical" evidence="2">
    <location>
        <begin position="327"/>
        <end position="344"/>
    </location>
</feature>
<feature type="transmembrane region" description="Helical" evidence="2">
    <location>
        <begin position="136"/>
        <end position="154"/>
    </location>
</feature>
<dbReference type="Proteomes" id="UP000317238">
    <property type="component" value="Unassembled WGS sequence"/>
</dbReference>
<evidence type="ECO:0000313" key="4">
    <source>
        <dbReference type="Proteomes" id="UP000317238"/>
    </source>
</evidence>
<comment type="caution">
    <text evidence="3">The sequence shown here is derived from an EMBL/GenBank/DDBJ whole genome shotgun (WGS) entry which is preliminary data.</text>
</comment>
<dbReference type="PANTHER" id="PTHR30354">
    <property type="entry name" value="GNT FAMILY GLUCONATE TRANSPORTER"/>
    <property type="match status" value="1"/>
</dbReference>
<dbReference type="RefSeq" id="WP_145296196.1">
    <property type="nucleotide sequence ID" value="NZ_CP036319.1"/>
</dbReference>
<keyword evidence="4" id="KW-1185">Reference proteome</keyword>
<feature type="transmembrane region" description="Helical" evidence="2">
    <location>
        <begin position="364"/>
        <end position="393"/>
    </location>
</feature>
<evidence type="ECO:0000256" key="1">
    <source>
        <dbReference type="SAM" id="MobiDB-lite"/>
    </source>
</evidence>
<feature type="transmembrane region" description="Helical" evidence="2">
    <location>
        <begin position="28"/>
        <end position="50"/>
    </location>
</feature>
<dbReference type="EMBL" id="SJPL01000001">
    <property type="protein sequence ID" value="TWT68501.1"/>
    <property type="molecule type" value="Genomic_DNA"/>
</dbReference>
<dbReference type="OrthoDB" id="9787129at2"/>
<dbReference type="Pfam" id="PF02447">
    <property type="entry name" value="GntP_permease"/>
    <property type="match status" value="1"/>
</dbReference>
<feature type="transmembrane region" description="Helical" evidence="2">
    <location>
        <begin position="57"/>
        <end position="75"/>
    </location>
</feature>
<feature type="transmembrane region" description="Helical" evidence="2">
    <location>
        <begin position="405"/>
        <end position="428"/>
    </location>
</feature>
<proteinExistence type="predicted"/>
<feature type="transmembrane region" description="Helical" evidence="2">
    <location>
        <begin position="248"/>
        <end position="267"/>
    </location>
</feature>
<feature type="compositionally biased region" description="Polar residues" evidence="1">
    <location>
        <begin position="216"/>
        <end position="225"/>
    </location>
</feature>
<dbReference type="AlphaFoldDB" id="A0A5C5Y1J9"/>
<protein>
    <submittedName>
        <fullName evidence="3">High-affinity gluconate transporter</fullName>
    </submittedName>
</protein>
<organism evidence="3 4">
    <name type="scientific">Crateriforma conspicua</name>
    <dbReference type="NCBI Taxonomy" id="2527996"/>
    <lineage>
        <taxon>Bacteria</taxon>
        <taxon>Pseudomonadati</taxon>
        <taxon>Planctomycetota</taxon>
        <taxon>Planctomycetia</taxon>
        <taxon>Planctomycetales</taxon>
        <taxon>Planctomycetaceae</taxon>
        <taxon>Crateriforma</taxon>
    </lineage>
</organism>
<feature type="region of interest" description="Disordered" evidence="1">
    <location>
        <begin position="207"/>
        <end position="236"/>
    </location>
</feature>
<sequence length="467" mass="48047">MPLIYLLIVVAALLLAVGRYKVHPLIALLMAGLALGCLCGVGAAVTVDLLMQGFADTLKWIAVVMVFGAIIGEITSETGGAQRIAAAAVRIAGPKHVCPAMGITGYIVSIPVFVDIAYIMMCTVTTAVARRSGRSVLSVGLSLAAGLTATHALMPPTPGPVAVAGILDASLGRVIVINAVVAFCAMSAGVWWAATVAGRVSLASDPSGGDARSADDAQSFSSGTSDDPQDHVRDVDDQDVDTSIPWSALLPIVVPLILISVRSFLPVSDDASRSAFLSVWTVRAFEFLGLPLVALTIGVALAMLQYGRDFSMARLAAATERGIEKSAAVIMITGAGGAFGHVIKNAGVTEWIAQAAPMLGTLGWLLPFFLAAIFTTATGSITVSMVTTAGVVAPLAASIGVSPEMAAALIGSGAFCVFHVNSSFFWLLNRLHEAPPAVLLRTYTAQSLCMGLGGLAAVGLMRLCGLR</sequence>
<gene>
    <name evidence="3" type="primary">gntT</name>
    <name evidence="3" type="ORF">Pan14r_07470</name>
</gene>
<feature type="transmembrane region" description="Helical" evidence="2">
    <location>
        <begin position="287"/>
        <end position="306"/>
    </location>
</feature>
<dbReference type="GO" id="GO:0015128">
    <property type="term" value="F:gluconate transmembrane transporter activity"/>
    <property type="evidence" value="ECO:0007669"/>
    <property type="project" value="InterPro"/>
</dbReference>
<evidence type="ECO:0000313" key="3">
    <source>
        <dbReference type="EMBL" id="TWT68501.1"/>
    </source>
</evidence>
<name>A0A5C5Y1J9_9PLAN</name>
<dbReference type="PANTHER" id="PTHR30354:SF11">
    <property type="entry name" value="PERMEASE"/>
    <property type="match status" value="1"/>
</dbReference>